<comment type="caution">
    <text evidence="2">The sequence shown here is derived from an EMBL/GenBank/DDBJ whole genome shotgun (WGS) entry which is preliminary data.</text>
</comment>
<reference evidence="2 3" key="1">
    <citation type="submission" date="2017-04" db="EMBL/GenBank/DDBJ databases">
        <title>Draft genome sequence of Tuber borchii Vittad., a whitish edible truffle.</title>
        <authorList>
            <consortium name="DOE Joint Genome Institute"/>
            <person name="Murat C."/>
            <person name="Kuo A."/>
            <person name="Barry K.W."/>
            <person name="Clum A."/>
            <person name="Dockter R.B."/>
            <person name="Fauchery L."/>
            <person name="Iotti M."/>
            <person name="Kohler A."/>
            <person name="Labutti K."/>
            <person name="Lindquist E.A."/>
            <person name="Lipzen A."/>
            <person name="Ohm R.A."/>
            <person name="Wang M."/>
            <person name="Grigoriev I.V."/>
            <person name="Zambonelli A."/>
            <person name="Martin F.M."/>
        </authorList>
    </citation>
    <scope>NUCLEOTIDE SEQUENCE [LARGE SCALE GENOMIC DNA]</scope>
    <source>
        <strain evidence="2 3">Tbo3840</strain>
    </source>
</reference>
<organism evidence="2 3">
    <name type="scientific">Tuber borchii</name>
    <name type="common">White truffle</name>
    <dbReference type="NCBI Taxonomy" id="42251"/>
    <lineage>
        <taxon>Eukaryota</taxon>
        <taxon>Fungi</taxon>
        <taxon>Dikarya</taxon>
        <taxon>Ascomycota</taxon>
        <taxon>Pezizomycotina</taxon>
        <taxon>Pezizomycetes</taxon>
        <taxon>Pezizales</taxon>
        <taxon>Tuberaceae</taxon>
        <taxon>Tuber</taxon>
    </lineage>
</organism>
<dbReference type="EMBL" id="NESQ01000330">
    <property type="protein sequence ID" value="PUU73984.1"/>
    <property type="molecule type" value="Genomic_DNA"/>
</dbReference>
<dbReference type="AlphaFoldDB" id="A0A2T6ZEZ9"/>
<evidence type="ECO:0000313" key="3">
    <source>
        <dbReference type="Proteomes" id="UP000244722"/>
    </source>
</evidence>
<keyword evidence="3" id="KW-1185">Reference proteome</keyword>
<evidence type="ECO:0000256" key="1">
    <source>
        <dbReference type="SAM" id="Phobius"/>
    </source>
</evidence>
<keyword evidence="1" id="KW-1133">Transmembrane helix</keyword>
<gene>
    <name evidence="2" type="ORF">B9Z19DRAFT_1093975</name>
</gene>
<keyword evidence="1" id="KW-0472">Membrane</keyword>
<protein>
    <submittedName>
        <fullName evidence="2">Uncharacterized protein</fullName>
    </submittedName>
</protein>
<dbReference type="Proteomes" id="UP000244722">
    <property type="component" value="Unassembled WGS sequence"/>
</dbReference>
<proteinExistence type="predicted"/>
<dbReference type="OrthoDB" id="5402692at2759"/>
<evidence type="ECO:0000313" key="2">
    <source>
        <dbReference type="EMBL" id="PUU73984.1"/>
    </source>
</evidence>
<sequence>MSNQTHAGAVIAGTIGGASAIGGAYFVVSDNKAGRLEIHAHIQGSHAALNRKIDLAYAKINYQFVVTQSVLVSSAINTAKGFDGDKRAMKNFVTQVEKWAKECKETGNCGVIEAS</sequence>
<keyword evidence="1" id="KW-0812">Transmembrane</keyword>
<accession>A0A2T6ZEZ9</accession>
<feature type="transmembrane region" description="Helical" evidence="1">
    <location>
        <begin position="6"/>
        <end position="28"/>
    </location>
</feature>
<name>A0A2T6ZEZ9_TUBBO</name>